<dbReference type="InterPro" id="IPR058651">
    <property type="entry name" value="HTH_VMAP-M9"/>
</dbReference>
<dbReference type="SUPFAM" id="SSF52540">
    <property type="entry name" value="P-loop containing nucleoside triphosphate hydrolases"/>
    <property type="match status" value="1"/>
</dbReference>
<dbReference type="RefSeq" id="WP_058183690.1">
    <property type="nucleotide sequence ID" value="NZ_LMTZ01000088.1"/>
</dbReference>
<proteinExistence type="predicted"/>
<dbReference type="EMBL" id="LMTZ01000088">
    <property type="protein sequence ID" value="KST67420.1"/>
    <property type="molecule type" value="Genomic_DNA"/>
</dbReference>
<keyword evidence="3" id="KW-1185">Reference proteome</keyword>
<accession>A0A0V7ZRW9</accession>
<dbReference type="AlphaFoldDB" id="A0A0V7ZRW9"/>
<protein>
    <recommendedName>
        <fullName evidence="1">vWA-MoxR associated protein N-terminal HTH domain-containing protein</fullName>
    </recommendedName>
</protein>
<comment type="caution">
    <text evidence="2">The sequence shown here is derived from an EMBL/GenBank/DDBJ whole genome shotgun (WGS) entry which is preliminary data.</text>
</comment>
<dbReference type="Proteomes" id="UP000053372">
    <property type="component" value="Unassembled WGS sequence"/>
</dbReference>
<evidence type="ECO:0000313" key="3">
    <source>
        <dbReference type="Proteomes" id="UP000053372"/>
    </source>
</evidence>
<evidence type="ECO:0000259" key="1">
    <source>
        <dbReference type="Pfam" id="PF26355"/>
    </source>
</evidence>
<dbReference type="Gene3D" id="3.40.50.300">
    <property type="entry name" value="P-loop containing nucleotide triphosphate hydrolases"/>
    <property type="match status" value="1"/>
</dbReference>
<evidence type="ECO:0000313" key="2">
    <source>
        <dbReference type="EMBL" id="KST67420.1"/>
    </source>
</evidence>
<dbReference type="Pfam" id="PF26355">
    <property type="entry name" value="HTH_VMAP-M9"/>
    <property type="match status" value="1"/>
</dbReference>
<gene>
    <name evidence="2" type="ORF">BC008_29955</name>
</gene>
<dbReference type="InterPro" id="IPR027417">
    <property type="entry name" value="P-loop_NTPase"/>
</dbReference>
<reference evidence="2 3" key="1">
    <citation type="journal article" date="2015" name="Genome Announc.">
        <title>Draft Genome of the Euendolithic (true boring) Cyanobacterium Mastigocoleus testarum strain BC008.</title>
        <authorList>
            <person name="Guida B.S."/>
            <person name="Garcia-Pichel F."/>
        </authorList>
    </citation>
    <scope>NUCLEOTIDE SEQUENCE [LARGE SCALE GENOMIC DNA]</scope>
    <source>
        <strain evidence="2 3">BC008</strain>
    </source>
</reference>
<feature type="domain" description="vWA-MoxR associated protein N-terminal HTH" evidence="1">
    <location>
        <begin position="22"/>
        <end position="101"/>
    </location>
</feature>
<name>A0A0V7ZRW9_9CYAN</name>
<dbReference type="Pfam" id="PF14516">
    <property type="entry name" value="AAA_35"/>
    <property type="match status" value="1"/>
</dbReference>
<sequence>MFDNLHESHFDVNSKSEFTWIDAKEAADFALYKSFGKYLSDIEIKLLQGSWEEKTYDRMAAIYGYSAEYLNKDVGNKLWHKLSQALQEKVTKKNFKAALRRIWEIERNSSNFNQQKIDSQNLLNKNLLNTDVEKSESPISPSSVQLPFPESSVPPESPFYIERNNVENLCFETIIKPGSLIRIKAPQLMGKTSLINKINAYVKHISYQTVYLDLGGVERKILTDVEKFLRWLCCMVGRQLKLENQLHDYWDSEILGSNDNCTAYFEEYLLTEVDAPILLALDNVDKIFSYTEIIEDFFGMLRSWHEKGKILDIWKKLRLVLAHSTEVYVPLDIHQSPFNAGIPIGLAEFDRPQVQKLVSIHGLNWDETKVEQLMNVVGGHPFLVRLAMYELCSKSLTLEEFLQESSTEAGIYSNHLRGYLQLLQQCPKIAEAFKVVVNSSEPVELNSMGIYKLHSMGLVERQDNHVVPRCNLYREYFQRVLV</sequence>
<organism evidence="2 3">
    <name type="scientific">Mastigocoleus testarum BC008</name>
    <dbReference type="NCBI Taxonomy" id="371196"/>
    <lineage>
        <taxon>Bacteria</taxon>
        <taxon>Bacillati</taxon>
        <taxon>Cyanobacteriota</taxon>
        <taxon>Cyanophyceae</taxon>
        <taxon>Nostocales</taxon>
        <taxon>Hapalosiphonaceae</taxon>
        <taxon>Mastigocoleus</taxon>
    </lineage>
</organism>
<dbReference type="OrthoDB" id="5522963at2"/>